<evidence type="ECO:0000313" key="4">
    <source>
        <dbReference type="Proteomes" id="UP000008827"/>
    </source>
</evidence>
<evidence type="ECO:0000313" key="2">
    <source>
        <dbReference type="EMBL" id="KRH61633.1"/>
    </source>
</evidence>
<dbReference type="PaxDb" id="3847-GLYMA04G06273.1"/>
<organism evidence="2">
    <name type="scientific">Glycine max</name>
    <name type="common">Soybean</name>
    <name type="synonym">Glycine hispida</name>
    <dbReference type="NCBI Taxonomy" id="3847"/>
    <lineage>
        <taxon>Eukaryota</taxon>
        <taxon>Viridiplantae</taxon>
        <taxon>Streptophyta</taxon>
        <taxon>Embryophyta</taxon>
        <taxon>Tracheophyta</taxon>
        <taxon>Spermatophyta</taxon>
        <taxon>Magnoliopsida</taxon>
        <taxon>eudicotyledons</taxon>
        <taxon>Gunneridae</taxon>
        <taxon>Pentapetalae</taxon>
        <taxon>rosids</taxon>
        <taxon>fabids</taxon>
        <taxon>Fabales</taxon>
        <taxon>Fabaceae</taxon>
        <taxon>Papilionoideae</taxon>
        <taxon>50 kb inversion clade</taxon>
        <taxon>NPAAA clade</taxon>
        <taxon>indigoferoid/millettioid clade</taxon>
        <taxon>Phaseoleae</taxon>
        <taxon>Glycine</taxon>
        <taxon>Glycine subgen. Soja</taxon>
    </lineage>
</organism>
<keyword evidence="1" id="KW-1133">Transmembrane helix</keyword>
<dbReference type="Gramene" id="KRH61633">
    <property type="protein sequence ID" value="KRH61633"/>
    <property type="gene ID" value="GLYMA_04G059300"/>
</dbReference>
<sequence length="123" mass="14548">MKELNLSILKRRHLHWSKRYHFFKPLDQSRAYIITIHHQHLTISQSSSFTFLSTLSLTPTDTSLLNLQQCGMAREQHTPTRPWIQDAVPLLVVLLIAAHVLAMIYWIYRLATQKQVQHRRKTH</sequence>
<proteinExistence type="predicted"/>
<evidence type="ECO:0000256" key="1">
    <source>
        <dbReference type="SAM" id="Phobius"/>
    </source>
</evidence>
<dbReference type="EMBL" id="CM000837">
    <property type="protein sequence ID" value="KRH61633.1"/>
    <property type="molecule type" value="Genomic_DNA"/>
</dbReference>
<dbReference type="AlphaFoldDB" id="A0A0R0K4I1"/>
<keyword evidence="4" id="KW-1185">Reference proteome</keyword>
<dbReference type="InParanoid" id="A0A0R0K4I1"/>
<dbReference type="Proteomes" id="UP000008827">
    <property type="component" value="Chromosome 4"/>
</dbReference>
<protein>
    <submittedName>
        <fullName evidence="2 3">Uncharacterized protein</fullName>
    </submittedName>
</protein>
<accession>A0A0R0K4I1</accession>
<gene>
    <name evidence="2" type="ORF">GLYMA_04G059300</name>
</gene>
<evidence type="ECO:0000313" key="3">
    <source>
        <dbReference type="EnsemblPlants" id="KRH61633"/>
    </source>
</evidence>
<dbReference type="SMR" id="A0A0R0K4I1"/>
<keyword evidence="1" id="KW-0472">Membrane</keyword>
<reference evidence="2" key="3">
    <citation type="submission" date="2018-07" db="EMBL/GenBank/DDBJ databases">
        <title>WGS assembly of Glycine max.</title>
        <authorList>
            <person name="Schmutz J."/>
            <person name="Cannon S."/>
            <person name="Schlueter J."/>
            <person name="Ma J."/>
            <person name="Mitros T."/>
            <person name="Nelson W."/>
            <person name="Hyten D."/>
            <person name="Song Q."/>
            <person name="Thelen J."/>
            <person name="Cheng J."/>
            <person name="Xu D."/>
            <person name="Hellsten U."/>
            <person name="May G."/>
            <person name="Yu Y."/>
            <person name="Sakurai T."/>
            <person name="Umezawa T."/>
            <person name="Bhattacharyya M."/>
            <person name="Sandhu D."/>
            <person name="Valliyodan B."/>
            <person name="Lindquist E."/>
            <person name="Peto M."/>
            <person name="Grant D."/>
            <person name="Shu S."/>
            <person name="Goodstein D."/>
            <person name="Barry K."/>
            <person name="Futrell-Griggs M."/>
            <person name="Abernathy B."/>
            <person name="Du J."/>
            <person name="Tian Z."/>
            <person name="Zhu L."/>
            <person name="Gill N."/>
            <person name="Joshi T."/>
            <person name="Libault M."/>
            <person name="Sethuraman A."/>
            <person name="Zhang X."/>
            <person name="Shinozaki K."/>
            <person name="Nguyen H."/>
            <person name="Wing R."/>
            <person name="Cregan P."/>
            <person name="Specht J."/>
            <person name="Grimwood J."/>
            <person name="Rokhsar D."/>
            <person name="Stacey G."/>
            <person name="Shoemaker R."/>
            <person name="Jackson S."/>
        </authorList>
    </citation>
    <scope>NUCLEOTIDE SEQUENCE</scope>
    <source>
        <tissue evidence="2">Callus</tissue>
    </source>
</reference>
<dbReference type="PANTHER" id="PTHR35755:SF3">
    <property type="entry name" value="EXPRESSED PROTEIN"/>
    <property type="match status" value="1"/>
</dbReference>
<dbReference type="EnsemblPlants" id="KRH61633">
    <property type="protein sequence ID" value="KRH61633"/>
    <property type="gene ID" value="GLYMA_04G059300"/>
</dbReference>
<keyword evidence="1" id="KW-0812">Transmembrane</keyword>
<dbReference type="PANTHER" id="PTHR35755">
    <property type="entry name" value="PROTEIN, PUTATIVE-RELATED"/>
    <property type="match status" value="1"/>
</dbReference>
<reference evidence="3" key="2">
    <citation type="submission" date="2018-02" db="UniProtKB">
        <authorList>
            <consortium name="EnsemblPlants"/>
        </authorList>
    </citation>
    <scope>IDENTIFICATION</scope>
    <source>
        <strain evidence="3">Williams 82</strain>
    </source>
</reference>
<name>A0A0R0K4I1_SOYBN</name>
<reference evidence="2 3" key="1">
    <citation type="journal article" date="2010" name="Nature">
        <title>Genome sequence of the palaeopolyploid soybean.</title>
        <authorList>
            <person name="Schmutz J."/>
            <person name="Cannon S.B."/>
            <person name="Schlueter J."/>
            <person name="Ma J."/>
            <person name="Mitros T."/>
            <person name="Nelson W."/>
            <person name="Hyten D.L."/>
            <person name="Song Q."/>
            <person name="Thelen J.J."/>
            <person name="Cheng J."/>
            <person name="Xu D."/>
            <person name="Hellsten U."/>
            <person name="May G.D."/>
            <person name="Yu Y."/>
            <person name="Sakurai T."/>
            <person name="Umezawa T."/>
            <person name="Bhattacharyya M.K."/>
            <person name="Sandhu D."/>
            <person name="Valliyodan B."/>
            <person name="Lindquist E."/>
            <person name="Peto M."/>
            <person name="Grant D."/>
            <person name="Shu S."/>
            <person name="Goodstein D."/>
            <person name="Barry K."/>
            <person name="Futrell-Griggs M."/>
            <person name="Abernathy B."/>
            <person name="Du J."/>
            <person name="Tian Z."/>
            <person name="Zhu L."/>
            <person name="Gill N."/>
            <person name="Joshi T."/>
            <person name="Libault M."/>
            <person name="Sethuraman A."/>
            <person name="Zhang X.-C."/>
            <person name="Shinozaki K."/>
            <person name="Nguyen H.T."/>
            <person name="Wing R.A."/>
            <person name="Cregan P."/>
            <person name="Specht J."/>
            <person name="Grimwood J."/>
            <person name="Rokhsar D."/>
            <person name="Stacey G."/>
            <person name="Shoemaker R.C."/>
            <person name="Jackson S.A."/>
        </authorList>
    </citation>
    <scope>NUCLEOTIDE SEQUENCE</scope>
    <source>
        <strain evidence="3">cv. Williams 82</strain>
        <tissue evidence="2">Callus</tissue>
    </source>
</reference>
<feature type="transmembrane region" description="Helical" evidence="1">
    <location>
        <begin position="87"/>
        <end position="111"/>
    </location>
</feature>